<dbReference type="EMBL" id="JAACJL010000059">
    <property type="protein sequence ID" value="KAF4609988.1"/>
    <property type="molecule type" value="Genomic_DNA"/>
</dbReference>
<evidence type="ECO:0000256" key="1">
    <source>
        <dbReference type="SAM" id="MobiDB-lite"/>
    </source>
</evidence>
<feature type="region of interest" description="Disordered" evidence="1">
    <location>
        <begin position="1203"/>
        <end position="1224"/>
    </location>
</feature>
<name>A0A8H4VI04_9AGAR</name>
<accession>A0A8H4VI04</accession>
<evidence type="ECO:0000313" key="2">
    <source>
        <dbReference type="EMBL" id="KAF4609988.1"/>
    </source>
</evidence>
<feature type="compositionally biased region" description="Basic and acidic residues" evidence="1">
    <location>
        <begin position="815"/>
        <end position="828"/>
    </location>
</feature>
<protein>
    <recommendedName>
        <fullName evidence="4">EF-hand domain-containing protein</fullName>
    </recommendedName>
</protein>
<reference evidence="2 3" key="1">
    <citation type="submission" date="2019-12" db="EMBL/GenBank/DDBJ databases">
        <authorList>
            <person name="Floudas D."/>
            <person name="Bentzer J."/>
            <person name="Ahren D."/>
            <person name="Johansson T."/>
            <person name="Persson P."/>
            <person name="Tunlid A."/>
        </authorList>
    </citation>
    <scope>NUCLEOTIDE SEQUENCE [LARGE SCALE GENOMIC DNA]</scope>
    <source>
        <strain evidence="2 3">CBS 102.39</strain>
    </source>
</reference>
<evidence type="ECO:0008006" key="4">
    <source>
        <dbReference type="Google" id="ProtNLM"/>
    </source>
</evidence>
<gene>
    <name evidence="2" type="ORF">D9613_010358</name>
</gene>
<evidence type="ECO:0000313" key="3">
    <source>
        <dbReference type="Proteomes" id="UP000521872"/>
    </source>
</evidence>
<comment type="caution">
    <text evidence="2">The sequence shown here is derived from an EMBL/GenBank/DDBJ whole genome shotgun (WGS) entry which is preliminary data.</text>
</comment>
<feature type="compositionally biased region" description="Basic and acidic residues" evidence="1">
    <location>
        <begin position="1213"/>
        <end position="1224"/>
    </location>
</feature>
<sequence length="1455" mass="165124">MSDHVLPPLPFDFPMPSTGGMDMNLAVPDTPPSANQTPDTGKPVRPTLQPNFSSSSSVTTTLEKNHEELWKNLTRFYDDNEEVINKSIATDLEAAAKDEKTTEVQIAIDSFVETANVVLEGLVALGNVHPILGVAIFAFHSVMRLDLARRDNNKKVLAVKLQMQNMMCTMFQLRNLRHVHVKEGEREQEKERLQRLIKVIADDITKCGSDLNYYMDRKFVSKLFNAKAYERRFADHIETFVRHRSELQNTITAYIAAGTDAANIAISDVAQKVDNMDVKLENFIQKLFRKLDTAREVELQSFIELYGVKECLSKDELLAKLLTRAGESLDNDKRGLGKRELLVEFRKELNKELREDLDEVLAHNLGRFERLLNVQSNNMERISAQLQYQGLQHDDNSMKLDKLVSTSILILEEGKLIKKAVVPNSKVKLKDPEFQQIWDRMGLRRSVKAKNFVLTFRDHLLSDRSMPGTPYPTHANQGNMSSLLMSATPMAGNEPLPTPSHLKADSDQDLWVFDYIDVQHVQPIVEAMDEDGSGFISVKEANKFALTRPKGMNLLHWIAYWAAGWHINLTYYYHKIYTTMIEMHESLEFVHPANRSYVEIYLNYYYFLAIEGVLRSIKVLPDDARHEPKLVEIAENIRNLQEQRLSANLNEISFLLESPENVRLVAGPARAETWFLPLVYLLLQRHLAIIKVAERRVISEKELPAHSESFMHIFNVFEERSRNLEGWSHAFSLQSGGDVDSICWCLSAVIFMQVYREADAQFGNHAYGMFYNTYKGMPGLELNNKLLYYRDSHGIGYKPDPEALNPETVPTEGEEDKKEKEKDKRKPVDISILNQKPDDNFSCAEVDIDLPPPPADHTPHPVEGAWMGVCYRSTNPVTAFRGCFELAIGSVIESKIVGSARSYLGKLDLNGDIRQPNTNTDGEGGDGEQATEFDVAFKLTAERFTDIWFKGKYDFCNETISGEWVIPAEGDSDDIWELPSGEALGDRSSGTFLITRTPVDVYRYRRIIDCPSVQPSWSVAKRRWSFALNAVLLRTQREMNSSKVIKTQLEERARWIELAARDYLDSYLRATRGHLSDEGRQELLTLTWILPPAISAIYEALSIYLYNRMIYHCGLFVCDVCDQRITFTRFLCITCVEEDFSNQVDLCTECINSRSFSRKRTFVHHLSHSLIRSTVRLHYCEMATLITQARSLSERIKNSFMAASKKSGSGTDTESKLTKYSDSRAHKDPDMENIVTSLPSLTPLVCACCLKDLTLPCWACVKCELDTLFCLECELINAPVLPREGFSGIHTRKHPLLRINDSSEVKTNVEPKTTRLERRLAEMEERLGAGIDEGLSALEEKVNIRLDAIQSELKVTTAQEVARLMDNPKDRPDAFSPIPDHPSEFSPHSPSVAFHDGAKIGLLSISPYESRLEERLAQLEAKVDNQFGRMLSLVQELVARMAPAAPSTASKVEDA</sequence>
<feature type="compositionally biased region" description="Polar residues" evidence="1">
    <location>
        <begin position="48"/>
        <end position="60"/>
    </location>
</feature>
<organism evidence="2 3">
    <name type="scientific">Agrocybe pediades</name>
    <dbReference type="NCBI Taxonomy" id="84607"/>
    <lineage>
        <taxon>Eukaryota</taxon>
        <taxon>Fungi</taxon>
        <taxon>Dikarya</taxon>
        <taxon>Basidiomycota</taxon>
        <taxon>Agaricomycotina</taxon>
        <taxon>Agaricomycetes</taxon>
        <taxon>Agaricomycetidae</taxon>
        <taxon>Agaricales</taxon>
        <taxon>Agaricineae</taxon>
        <taxon>Strophariaceae</taxon>
        <taxon>Agrocybe</taxon>
    </lineage>
</organism>
<dbReference type="Proteomes" id="UP000521872">
    <property type="component" value="Unassembled WGS sequence"/>
</dbReference>
<proteinExistence type="predicted"/>
<feature type="region of interest" description="Disordered" evidence="1">
    <location>
        <begin position="20"/>
        <end position="60"/>
    </location>
</feature>
<dbReference type="SUPFAM" id="SSF57850">
    <property type="entry name" value="RING/U-box"/>
    <property type="match status" value="1"/>
</dbReference>
<keyword evidence="3" id="KW-1185">Reference proteome</keyword>
<feature type="region of interest" description="Disordered" evidence="1">
    <location>
        <begin position="798"/>
        <end position="828"/>
    </location>
</feature>